<dbReference type="EMBL" id="BOPV01000001">
    <property type="protein sequence ID" value="GIL37805.1"/>
    <property type="molecule type" value="Genomic_DNA"/>
</dbReference>
<gene>
    <name evidence="1" type="ORF">TMPK1_00420</name>
</gene>
<protein>
    <recommendedName>
        <fullName evidence="3">DUF2188 domain-containing protein</fullName>
    </recommendedName>
</protein>
<dbReference type="Proteomes" id="UP000681075">
    <property type="component" value="Unassembled WGS sequence"/>
</dbReference>
<organism evidence="1 2">
    <name type="scientific">Roseiterribacter gracilis</name>
    <dbReference type="NCBI Taxonomy" id="2812848"/>
    <lineage>
        <taxon>Bacteria</taxon>
        <taxon>Pseudomonadati</taxon>
        <taxon>Pseudomonadota</taxon>
        <taxon>Alphaproteobacteria</taxon>
        <taxon>Rhodospirillales</taxon>
        <taxon>Roseiterribacteraceae</taxon>
        <taxon>Roseiterribacter</taxon>
    </lineage>
</organism>
<dbReference type="AlphaFoldDB" id="A0A8S8X921"/>
<accession>A0A8S8X921</accession>
<evidence type="ECO:0000313" key="1">
    <source>
        <dbReference type="EMBL" id="GIL37805.1"/>
    </source>
</evidence>
<comment type="caution">
    <text evidence="1">The sequence shown here is derived from an EMBL/GenBank/DDBJ whole genome shotgun (WGS) entry which is preliminary data.</text>
</comment>
<evidence type="ECO:0008006" key="3">
    <source>
        <dbReference type="Google" id="ProtNLM"/>
    </source>
</evidence>
<keyword evidence="2" id="KW-1185">Reference proteome</keyword>
<proteinExistence type="predicted"/>
<sequence length="65" mass="6736">MGRFDSSVAANERVVVTAQNNGVWRVEFDGGRSGGSFKSCKAALAYAGDLVDQHPGAGIRLQPGG</sequence>
<reference evidence="1" key="1">
    <citation type="submission" date="2021-02" db="EMBL/GenBank/DDBJ databases">
        <title>Genome sequence of Rhodospirillales sp. strain TMPK1 isolated from soil.</title>
        <authorList>
            <person name="Nakai R."/>
            <person name="Kusada H."/>
            <person name="Tamaki H."/>
        </authorList>
    </citation>
    <scope>NUCLEOTIDE SEQUENCE</scope>
    <source>
        <strain evidence="1">TMPK1</strain>
    </source>
</reference>
<evidence type="ECO:0000313" key="2">
    <source>
        <dbReference type="Proteomes" id="UP000681075"/>
    </source>
</evidence>
<name>A0A8S8X921_9PROT</name>